<dbReference type="InterPro" id="IPR028978">
    <property type="entry name" value="Chorismate_lyase_/UTRA_dom_sf"/>
</dbReference>
<evidence type="ECO:0000259" key="4">
    <source>
        <dbReference type="PROSITE" id="PS50949"/>
    </source>
</evidence>
<reference evidence="6" key="2">
    <citation type="submission" date="2020-08" db="EMBL/GenBank/DDBJ databases">
        <title>The Agave Microbiome: Exploring the role of microbial communities in plant adaptations to desert environments.</title>
        <authorList>
            <person name="Partida-Martinez L.P."/>
        </authorList>
    </citation>
    <scope>NUCLEOTIDE SEQUENCE [LARGE SCALE GENOMIC DNA]</scope>
    <source>
        <strain evidence="6">AT2.8</strain>
    </source>
</reference>
<evidence type="ECO:0000313" key="6">
    <source>
        <dbReference type="Proteomes" id="UP000548423"/>
    </source>
</evidence>
<keyword evidence="2" id="KW-0238">DNA-binding</keyword>
<dbReference type="AlphaFoldDB" id="A0A852TCT3"/>
<dbReference type="CDD" id="cd07377">
    <property type="entry name" value="WHTH_GntR"/>
    <property type="match status" value="1"/>
</dbReference>
<evidence type="ECO:0000256" key="1">
    <source>
        <dbReference type="ARBA" id="ARBA00023015"/>
    </source>
</evidence>
<dbReference type="PANTHER" id="PTHR44846:SF1">
    <property type="entry name" value="MANNOSYL-D-GLYCERATE TRANSPORT_METABOLISM SYSTEM REPRESSOR MNGR-RELATED"/>
    <property type="match status" value="1"/>
</dbReference>
<dbReference type="SMART" id="SM00866">
    <property type="entry name" value="UTRA"/>
    <property type="match status" value="1"/>
</dbReference>
<evidence type="ECO:0000313" key="5">
    <source>
        <dbReference type="EMBL" id="NYE06001.1"/>
    </source>
</evidence>
<dbReference type="Pfam" id="PF00392">
    <property type="entry name" value="GntR"/>
    <property type="match status" value="1"/>
</dbReference>
<comment type="caution">
    <text evidence="5">The sequence shown here is derived from an EMBL/GenBank/DDBJ whole genome shotgun (WGS) entry which is preliminary data.</text>
</comment>
<dbReference type="Gene3D" id="3.40.1410.10">
    <property type="entry name" value="Chorismate lyase-like"/>
    <property type="match status" value="1"/>
</dbReference>
<dbReference type="InterPro" id="IPR036390">
    <property type="entry name" value="WH_DNA-bd_sf"/>
</dbReference>
<dbReference type="Proteomes" id="UP000548423">
    <property type="component" value="Unassembled WGS sequence"/>
</dbReference>
<dbReference type="GO" id="GO:0045892">
    <property type="term" value="P:negative regulation of DNA-templated transcription"/>
    <property type="evidence" value="ECO:0007669"/>
    <property type="project" value="TreeGrafter"/>
</dbReference>
<evidence type="ECO:0000256" key="2">
    <source>
        <dbReference type="ARBA" id="ARBA00023125"/>
    </source>
</evidence>
<dbReference type="EMBL" id="JACCBX010000005">
    <property type="protein sequence ID" value="NYE06001.1"/>
    <property type="molecule type" value="Genomic_DNA"/>
</dbReference>
<dbReference type="SMART" id="SM00345">
    <property type="entry name" value="HTH_GNTR"/>
    <property type="match status" value="1"/>
</dbReference>
<accession>A0A852TCT3</accession>
<keyword evidence="1" id="KW-0805">Transcription regulation</keyword>
<dbReference type="SUPFAM" id="SSF64288">
    <property type="entry name" value="Chorismate lyase-like"/>
    <property type="match status" value="1"/>
</dbReference>
<dbReference type="Pfam" id="PF07702">
    <property type="entry name" value="UTRA"/>
    <property type="match status" value="1"/>
</dbReference>
<dbReference type="InterPro" id="IPR050679">
    <property type="entry name" value="Bact_HTH_transcr_reg"/>
</dbReference>
<keyword evidence="3" id="KW-0804">Transcription</keyword>
<evidence type="ECO:0000256" key="3">
    <source>
        <dbReference type="ARBA" id="ARBA00023163"/>
    </source>
</evidence>
<gene>
    <name evidence="5" type="ORF">F4694_002776</name>
</gene>
<dbReference type="PROSITE" id="PS50949">
    <property type="entry name" value="HTH_GNTR"/>
    <property type="match status" value="1"/>
</dbReference>
<reference evidence="6" key="1">
    <citation type="submission" date="2020-07" db="EMBL/GenBank/DDBJ databases">
        <authorList>
            <person name="Partida-Martinez L."/>
            <person name="Huntemann M."/>
            <person name="Clum A."/>
            <person name="Wang J."/>
            <person name="Palaniappan K."/>
            <person name="Ritter S."/>
            <person name="Chen I.-M."/>
            <person name="Stamatis D."/>
            <person name="Reddy T."/>
            <person name="O'Malley R."/>
            <person name="Daum C."/>
            <person name="Shapiro N."/>
            <person name="Ivanova N."/>
            <person name="Kyrpides N."/>
            <person name="Woyke T."/>
        </authorList>
    </citation>
    <scope>NUCLEOTIDE SEQUENCE [LARGE SCALE GENOMIC DNA]</scope>
    <source>
        <strain evidence="6">AT2.8</strain>
    </source>
</reference>
<dbReference type="GO" id="GO:0003677">
    <property type="term" value="F:DNA binding"/>
    <property type="evidence" value="ECO:0007669"/>
    <property type="project" value="UniProtKB-KW"/>
</dbReference>
<dbReference type="PANTHER" id="PTHR44846">
    <property type="entry name" value="MANNOSYL-D-GLYCERATE TRANSPORT/METABOLISM SYSTEM REPRESSOR MNGR-RELATED"/>
    <property type="match status" value="1"/>
</dbReference>
<dbReference type="InterPro" id="IPR011663">
    <property type="entry name" value="UTRA"/>
</dbReference>
<dbReference type="Gene3D" id="1.10.10.10">
    <property type="entry name" value="Winged helix-like DNA-binding domain superfamily/Winged helix DNA-binding domain"/>
    <property type="match status" value="1"/>
</dbReference>
<sequence>MNKEKSVETESPVFLYDQVKHGIMEMINTGKIVSGQRLPNEKELCEAFDTSRITIRRALKELASEGVIEIIHGKGTFVKNVKQKIHILNLQGFSELSVATGDGNFTKEILVNQIETADTELMQYFERNEPFEVVKLVRLIKDGNNIFSVDFAYLPCDIYPGISEKIKDNVSTFKVINDDYGIKFGKARKEMEFILPPQDLSKLLQVSRMETVIQVKKVIKDDHERPVHYSVYYLLANKVNFYIDVDMDSDLDLTK</sequence>
<organism evidence="5 6">
    <name type="scientific">Neobacillus niacini</name>
    <dbReference type="NCBI Taxonomy" id="86668"/>
    <lineage>
        <taxon>Bacteria</taxon>
        <taxon>Bacillati</taxon>
        <taxon>Bacillota</taxon>
        <taxon>Bacilli</taxon>
        <taxon>Bacillales</taxon>
        <taxon>Bacillaceae</taxon>
        <taxon>Neobacillus</taxon>
    </lineage>
</organism>
<proteinExistence type="predicted"/>
<dbReference type="PRINTS" id="PR00035">
    <property type="entry name" value="HTHGNTR"/>
</dbReference>
<feature type="domain" description="HTH gntR-type" evidence="4">
    <location>
        <begin position="13"/>
        <end position="81"/>
    </location>
</feature>
<protein>
    <submittedName>
        <fullName evidence="5">GntR family transcriptional regulator/GntR family frlABCD operon transcriptional regulator</fullName>
    </submittedName>
</protein>
<dbReference type="InterPro" id="IPR036388">
    <property type="entry name" value="WH-like_DNA-bd_sf"/>
</dbReference>
<dbReference type="SUPFAM" id="SSF46785">
    <property type="entry name" value="Winged helix' DNA-binding domain"/>
    <property type="match status" value="1"/>
</dbReference>
<dbReference type="InterPro" id="IPR000524">
    <property type="entry name" value="Tscrpt_reg_HTH_GntR"/>
</dbReference>
<name>A0A852TCT3_9BACI</name>
<dbReference type="GO" id="GO:0003700">
    <property type="term" value="F:DNA-binding transcription factor activity"/>
    <property type="evidence" value="ECO:0007669"/>
    <property type="project" value="InterPro"/>
</dbReference>